<name>A0A0E9RK04_ANGAN</name>
<dbReference type="AlphaFoldDB" id="A0A0E9RK04"/>
<accession>A0A0E9RK04</accession>
<protein>
    <submittedName>
        <fullName evidence="1">Uncharacterized protein</fullName>
    </submittedName>
</protein>
<organism evidence="1">
    <name type="scientific">Anguilla anguilla</name>
    <name type="common">European freshwater eel</name>
    <name type="synonym">Muraena anguilla</name>
    <dbReference type="NCBI Taxonomy" id="7936"/>
    <lineage>
        <taxon>Eukaryota</taxon>
        <taxon>Metazoa</taxon>
        <taxon>Chordata</taxon>
        <taxon>Craniata</taxon>
        <taxon>Vertebrata</taxon>
        <taxon>Euteleostomi</taxon>
        <taxon>Actinopterygii</taxon>
        <taxon>Neopterygii</taxon>
        <taxon>Teleostei</taxon>
        <taxon>Anguilliformes</taxon>
        <taxon>Anguillidae</taxon>
        <taxon>Anguilla</taxon>
    </lineage>
</organism>
<reference evidence="1" key="2">
    <citation type="journal article" date="2015" name="Fish Shellfish Immunol.">
        <title>Early steps in the European eel (Anguilla anguilla)-Vibrio vulnificus interaction in the gills: Role of the RtxA13 toxin.</title>
        <authorList>
            <person name="Callol A."/>
            <person name="Pajuelo D."/>
            <person name="Ebbesson L."/>
            <person name="Teles M."/>
            <person name="MacKenzie S."/>
            <person name="Amaro C."/>
        </authorList>
    </citation>
    <scope>NUCLEOTIDE SEQUENCE</scope>
</reference>
<evidence type="ECO:0000313" key="1">
    <source>
        <dbReference type="EMBL" id="JAH28678.1"/>
    </source>
</evidence>
<proteinExistence type="predicted"/>
<dbReference type="EMBL" id="GBXM01079899">
    <property type="protein sequence ID" value="JAH28678.1"/>
    <property type="molecule type" value="Transcribed_RNA"/>
</dbReference>
<reference evidence="1" key="1">
    <citation type="submission" date="2014-11" db="EMBL/GenBank/DDBJ databases">
        <authorList>
            <person name="Amaro Gonzalez C."/>
        </authorList>
    </citation>
    <scope>NUCLEOTIDE SEQUENCE</scope>
</reference>
<sequence>MKTFFLYLSGKYPACVTKFPVESIFKSCYLLYIFSFCKYGVLYFRPMNPLLKKSVYLYFN</sequence>